<sequence length="130" mass="12758">MNSTGNETAAEPRDSLSRNAEAQAQQSVDRAVAASDEAIRTALGGTANAGLTVGGQYTPDATAQGDAQAPSQDGASASEAAVARAVRQAGDAQANAIEAAQRQAGAAQQAAERATSTNASDDQGAESGQG</sequence>
<comment type="caution">
    <text evidence="2">The sequence shown here is derived from an EMBL/GenBank/DDBJ whole genome shotgun (WGS) entry which is preliminary data.</text>
</comment>
<protein>
    <submittedName>
        <fullName evidence="2">Uncharacterized protein</fullName>
    </submittedName>
</protein>
<dbReference type="EMBL" id="LOYH01000055">
    <property type="protein sequence ID" value="KVK81219.1"/>
    <property type="molecule type" value="Genomic_DNA"/>
</dbReference>
<name>A0A104DLD2_BURCE</name>
<proteinExistence type="predicted"/>
<evidence type="ECO:0000256" key="1">
    <source>
        <dbReference type="SAM" id="MobiDB-lite"/>
    </source>
</evidence>
<feature type="compositionally biased region" description="Polar residues" evidence="1">
    <location>
        <begin position="115"/>
        <end position="130"/>
    </location>
</feature>
<feature type="compositionally biased region" description="Polar residues" evidence="1">
    <location>
        <begin position="17"/>
        <end position="28"/>
    </location>
</feature>
<accession>A0A104DLD2</accession>
<evidence type="ECO:0000313" key="3">
    <source>
        <dbReference type="Proteomes" id="UP000069001"/>
    </source>
</evidence>
<dbReference type="RefSeq" id="WP_059522477.1">
    <property type="nucleotide sequence ID" value="NZ_LOXZ01000018.1"/>
</dbReference>
<organism evidence="2 3">
    <name type="scientific">Burkholderia cepacia</name>
    <name type="common">Pseudomonas cepacia</name>
    <dbReference type="NCBI Taxonomy" id="292"/>
    <lineage>
        <taxon>Bacteria</taxon>
        <taxon>Pseudomonadati</taxon>
        <taxon>Pseudomonadota</taxon>
        <taxon>Betaproteobacteria</taxon>
        <taxon>Burkholderiales</taxon>
        <taxon>Burkholderiaceae</taxon>
        <taxon>Burkholderia</taxon>
        <taxon>Burkholderia cepacia complex</taxon>
    </lineage>
</organism>
<feature type="compositionally biased region" description="Low complexity" evidence="1">
    <location>
        <begin position="73"/>
        <end position="114"/>
    </location>
</feature>
<feature type="region of interest" description="Disordered" evidence="1">
    <location>
        <begin position="1"/>
        <end position="130"/>
    </location>
</feature>
<reference evidence="2 3" key="1">
    <citation type="submission" date="2015-11" db="EMBL/GenBank/DDBJ databases">
        <title>Expanding the genomic diversity of Burkholderia species for the development of highly accurate diagnostics.</title>
        <authorList>
            <person name="Sahl J."/>
            <person name="Keim P."/>
            <person name="Wagner D."/>
        </authorList>
    </citation>
    <scope>NUCLEOTIDE SEQUENCE [LARGE SCALE GENOMIC DNA]</scope>
    <source>
        <strain evidence="2 3">MSMB1302</strain>
    </source>
</reference>
<dbReference type="Proteomes" id="UP000069001">
    <property type="component" value="Unassembled WGS sequence"/>
</dbReference>
<gene>
    <name evidence="2" type="ORF">WS90_15600</name>
</gene>
<evidence type="ECO:0000313" key="2">
    <source>
        <dbReference type="EMBL" id="KVK81219.1"/>
    </source>
</evidence>
<dbReference type="AlphaFoldDB" id="A0A104DLD2"/>